<comment type="function">
    <text evidence="10">CRISPR (clustered regularly interspaced short palindromic repeat), is an adaptive immune system that provides protection against mobile genetic elements (viruses, transposable elements and conjugative plasmids). CRISPR clusters contain spacers, sequences complementary to antecedent mobile elements, and target invading nucleic acids. CRISPR clusters are transcribed and processed into CRISPR RNA (crRNA). Acts as a dsDNA endonuclease. Involved in the integration of spacer DNA into the CRISPR cassette.</text>
</comment>
<dbReference type="InterPro" id="IPR042211">
    <property type="entry name" value="CRISPR-assoc_Cas1_N"/>
</dbReference>
<dbReference type="HAMAP" id="MF_01470">
    <property type="entry name" value="Cas1"/>
    <property type="match status" value="1"/>
</dbReference>
<dbReference type="GO" id="GO:0004520">
    <property type="term" value="F:DNA endonuclease activity"/>
    <property type="evidence" value="ECO:0007669"/>
    <property type="project" value="InterPro"/>
</dbReference>
<reference evidence="11" key="2">
    <citation type="submission" date="2021-07" db="EMBL/GenBank/DDBJ databases">
        <title>Xylan utilisation by Bifidobacterium pseudocatenulatum.</title>
        <authorList>
            <person name="Watanabe Y."/>
        </authorList>
    </citation>
    <scope>NUCLEOTIDE SEQUENCE</scope>
    <source>
        <strain evidence="11">YIT12824</strain>
    </source>
</reference>
<keyword evidence="7 10" id="KW-0238">DNA-binding</keyword>
<organism evidence="12 13">
    <name type="scientific">Bifidobacterium pseudocatenulatum</name>
    <dbReference type="NCBI Taxonomy" id="28026"/>
    <lineage>
        <taxon>Bacteria</taxon>
        <taxon>Bacillati</taxon>
        <taxon>Actinomycetota</taxon>
        <taxon>Actinomycetes</taxon>
        <taxon>Bifidobacteriales</taxon>
        <taxon>Bifidobacteriaceae</taxon>
        <taxon>Bifidobacterium</taxon>
    </lineage>
</organism>
<dbReference type="GO" id="GO:0051607">
    <property type="term" value="P:defense response to virus"/>
    <property type="evidence" value="ECO:0007669"/>
    <property type="project" value="UniProtKB-UniRule"/>
</dbReference>
<evidence type="ECO:0000256" key="7">
    <source>
        <dbReference type="ARBA" id="ARBA00023125"/>
    </source>
</evidence>
<dbReference type="RefSeq" id="WP_055063551.1">
    <property type="nucleotide sequence ID" value="NZ_CYZC01000002.1"/>
</dbReference>
<keyword evidence="8 10" id="KW-0464">Manganese</keyword>
<comment type="caution">
    <text evidence="12">The sequence shown here is derived from an EMBL/GenBank/DDBJ whole genome shotgun (WGS) entry which is preliminary data.</text>
</comment>
<dbReference type="AlphaFoldDB" id="A0A174ATX9"/>
<dbReference type="NCBIfam" id="TIGR03640">
    <property type="entry name" value="cas1_DVULG"/>
    <property type="match status" value="1"/>
</dbReference>
<protein>
    <recommendedName>
        <fullName evidence="10">CRISPR-associated endonuclease Cas1</fullName>
        <ecNumber evidence="10">3.1.-.-</ecNumber>
    </recommendedName>
</protein>
<dbReference type="InterPro" id="IPR050646">
    <property type="entry name" value="Cas1"/>
</dbReference>
<evidence type="ECO:0000256" key="4">
    <source>
        <dbReference type="ARBA" id="ARBA00022801"/>
    </source>
</evidence>
<evidence type="ECO:0000313" key="12">
    <source>
        <dbReference type="EMBL" id="RGY76302.1"/>
    </source>
</evidence>
<evidence type="ECO:0000313" key="13">
    <source>
        <dbReference type="Proteomes" id="UP000284163"/>
    </source>
</evidence>
<evidence type="ECO:0000256" key="8">
    <source>
        <dbReference type="ARBA" id="ARBA00023211"/>
    </source>
</evidence>
<keyword evidence="6 10" id="KW-0051">Antiviral defense</keyword>
<feature type="binding site" evidence="10">
    <location>
        <position position="166"/>
    </location>
    <ligand>
        <name>Mn(2+)</name>
        <dbReference type="ChEBI" id="CHEBI:29035"/>
    </ligand>
</feature>
<evidence type="ECO:0000256" key="10">
    <source>
        <dbReference type="HAMAP-Rule" id="MF_01470"/>
    </source>
</evidence>
<keyword evidence="4 10" id="KW-0378">Hydrolase</keyword>
<dbReference type="Gene3D" id="1.20.120.920">
    <property type="entry name" value="CRISPR-associated endonuclease Cas1, C-terminal domain"/>
    <property type="match status" value="1"/>
</dbReference>
<dbReference type="Gene3D" id="3.100.10.20">
    <property type="entry name" value="CRISPR-associated endonuclease Cas1, N-terminal domain"/>
    <property type="match status" value="1"/>
</dbReference>
<dbReference type="GO" id="GO:0046872">
    <property type="term" value="F:metal ion binding"/>
    <property type="evidence" value="ECO:0007669"/>
    <property type="project" value="UniProtKB-UniRule"/>
</dbReference>
<keyword evidence="5 10" id="KW-0460">Magnesium</keyword>
<evidence type="ECO:0000256" key="9">
    <source>
        <dbReference type="ARBA" id="ARBA00038592"/>
    </source>
</evidence>
<dbReference type="GO" id="GO:0016787">
    <property type="term" value="F:hydrolase activity"/>
    <property type="evidence" value="ECO:0007669"/>
    <property type="project" value="UniProtKB-KW"/>
</dbReference>
<dbReference type="GO" id="GO:0003677">
    <property type="term" value="F:DNA binding"/>
    <property type="evidence" value="ECO:0007669"/>
    <property type="project" value="UniProtKB-KW"/>
</dbReference>
<keyword evidence="2 10" id="KW-0479">Metal-binding</keyword>
<dbReference type="EMBL" id="QSDK01000009">
    <property type="protein sequence ID" value="RGY76302.1"/>
    <property type="molecule type" value="Genomic_DNA"/>
</dbReference>
<comment type="similarity">
    <text evidence="10">Belongs to the CRISPR-associated endonuclease Cas1 family.</text>
</comment>
<evidence type="ECO:0000313" key="11">
    <source>
        <dbReference type="EMBL" id="MCB4880604.1"/>
    </source>
</evidence>
<comment type="subunit">
    <text evidence="9 10">Homodimer, forms a heterotetramer with a Cas2 homodimer.</text>
</comment>
<proteinExistence type="inferred from homology"/>
<dbReference type="Proteomes" id="UP000284163">
    <property type="component" value="Unassembled WGS sequence"/>
</dbReference>
<evidence type="ECO:0000256" key="3">
    <source>
        <dbReference type="ARBA" id="ARBA00022759"/>
    </source>
</evidence>
<evidence type="ECO:0000256" key="2">
    <source>
        <dbReference type="ARBA" id="ARBA00022723"/>
    </source>
</evidence>
<dbReference type="PANTHER" id="PTHR34353:SF2">
    <property type="entry name" value="CRISPR-ASSOCIATED ENDONUCLEASE CAS1 1"/>
    <property type="match status" value="1"/>
</dbReference>
<evidence type="ECO:0000256" key="6">
    <source>
        <dbReference type="ARBA" id="ARBA00023118"/>
    </source>
</evidence>
<gene>
    <name evidence="12" type="primary">cas1c</name>
    <name evidence="10" type="synonym">cas1</name>
    <name evidence="12" type="ORF">DXA22_07070</name>
    <name evidence="11" type="ORF">KZP06_07685</name>
</gene>
<dbReference type="Proteomes" id="UP001197735">
    <property type="component" value="Unassembled WGS sequence"/>
</dbReference>
<evidence type="ECO:0000256" key="1">
    <source>
        <dbReference type="ARBA" id="ARBA00022722"/>
    </source>
</evidence>
<dbReference type="OrthoDB" id="1550386at2"/>
<keyword evidence="1 10" id="KW-0540">Nuclease</keyword>
<evidence type="ECO:0000256" key="5">
    <source>
        <dbReference type="ARBA" id="ARBA00022842"/>
    </source>
</evidence>
<dbReference type="EC" id="3.1.-.-" evidence="10"/>
<dbReference type="InterPro" id="IPR019856">
    <property type="entry name" value="CRISPR-assoc_Cas1_DVULG"/>
</dbReference>
<dbReference type="CDD" id="cd09721">
    <property type="entry name" value="Cas1_I-C"/>
    <property type="match status" value="1"/>
</dbReference>
<comment type="cofactor">
    <cofactor evidence="10">
        <name>Mg(2+)</name>
        <dbReference type="ChEBI" id="CHEBI:18420"/>
    </cofactor>
    <cofactor evidence="10">
        <name>Mn(2+)</name>
        <dbReference type="ChEBI" id="CHEBI:29035"/>
    </cofactor>
</comment>
<reference evidence="12 13" key="1">
    <citation type="submission" date="2018-08" db="EMBL/GenBank/DDBJ databases">
        <title>A genome reference for cultivated species of the human gut microbiota.</title>
        <authorList>
            <person name="Zou Y."/>
            <person name="Xue W."/>
            <person name="Luo G."/>
        </authorList>
    </citation>
    <scope>NUCLEOTIDE SEQUENCE [LARGE SCALE GENOMIC DNA]</scope>
    <source>
        <strain evidence="12 13">CF01-1</strain>
    </source>
</reference>
<feature type="binding site" evidence="10">
    <location>
        <position position="249"/>
    </location>
    <ligand>
        <name>Mn(2+)</name>
        <dbReference type="ChEBI" id="CHEBI:29035"/>
    </ligand>
</feature>
<dbReference type="NCBIfam" id="TIGR00287">
    <property type="entry name" value="cas1"/>
    <property type="match status" value="1"/>
</dbReference>
<name>A0A174ATX9_BIFPS</name>
<keyword evidence="3 10" id="KW-0255">Endonuclease</keyword>
<feature type="binding site" evidence="10">
    <location>
        <position position="234"/>
    </location>
    <ligand>
        <name>Mn(2+)</name>
        <dbReference type="ChEBI" id="CHEBI:29035"/>
    </ligand>
</feature>
<accession>A0A174ATX9</accession>
<dbReference type="GO" id="GO:0043571">
    <property type="term" value="P:maintenance of CRISPR repeat elements"/>
    <property type="evidence" value="ECO:0007669"/>
    <property type="project" value="UniProtKB-UniRule"/>
</dbReference>
<dbReference type="EMBL" id="JAHXEI010000007">
    <property type="protein sequence ID" value="MCB4880604.1"/>
    <property type="molecule type" value="Genomic_DNA"/>
</dbReference>
<dbReference type="InterPro" id="IPR042206">
    <property type="entry name" value="CRISPR-assoc_Cas1_C"/>
</dbReference>
<dbReference type="PANTHER" id="PTHR34353">
    <property type="entry name" value="CRISPR-ASSOCIATED ENDONUCLEASE CAS1 1"/>
    <property type="match status" value="1"/>
</dbReference>
<dbReference type="InterPro" id="IPR002729">
    <property type="entry name" value="CRISPR-assoc_Cas1"/>
</dbReference>
<sequence>MKQLLNTLFVTSEDAYLSLENDNVVVQRDKTALAKIPLRSLEQILSFSYKGASPALMGQCAQTGTGLSFYTPRGRYLCSILGENNRNVLLRRSQYRFADDTDSSARFARSFVIGKIFNSRWVLERTKRDHNLRVNVKRLSGQSQALSGYLKQVSGCNDVDAIRGLEGLAAKDYFYVFDDLILRSKDDFFFEQRSRRPPLDRMNALLSFSYSLLTGDCLAALQGVGLDPYVGFLHVDRPGRPSLALDLMEEFRPALADRFALTLVNLGSISAGDFEQRENGGVFLNDAGRKTVLAAWQKRKQEVITHPFLGEKMPWGLIPYVQALLLARAIRGDIDAYPPFMWK</sequence>
<dbReference type="Pfam" id="PF01867">
    <property type="entry name" value="Cas_Cas1"/>
    <property type="match status" value="1"/>
</dbReference>